<dbReference type="InterPro" id="IPR044855">
    <property type="entry name" value="CoA-Trfase_III_dom3_sf"/>
</dbReference>
<evidence type="ECO:0008006" key="4">
    <source>
        <dbReference type="Google" id="ProtNLM"/>
    </source>
</evidence>
<protein>
    <recommendedName>
        <fullName evidence="4">Crotonobetainyl-CoA:carnitine CoA-transferase CaiB-like acyl-CoA transferase</fullName>
    </recommendedName>
</protein>
<dbReference type="SUPFAM" id="SSF89796">
    <property type="entry name" value="CoA-transferase family III (CaiB/BaiF)"/>
    <property type="match status" value="2"/>
</dbReference>
<name>A0ABQ6A267_9PROT</name>
<dbReference type="PANTHER" id="PTHR48228">
    <property type="entry name" value="SUCCINYL-COA--D-CITRAMALATE COA-TRANSFERASE"/>
    <property type="match status" value="1"/>
</dbReference>
<dbReference type="InterPro" id="IPR003673">
    <property type="entry name" value="CoA-Trfase_fam_III"/>
</dbReference>
<dbReference type="EMBL" id="BSOS01000006">
    <property type="protein sequence ID" value="GLR65708.1"/>
    <property type="molecule type" value="Genomic_DNA"/>
</dbReference>
<dbReference type="PANTHER" id="PTHR48228:SF6">
    <property type="entry name" value="L-CARNITINE COA-TRANSFERASE"/>
    <property type="match status" value="1"/>
</dbReference>
<dbReference type="Gene3D" id="3.40.50.10540">
    <property type="entry name" value="Crotonobetainyl-coa:carnitine coa-transferase, domain 1"/>
    <property type="match status" value="2"/>
</dbReference>
<comment type="caution">
    <text evidence="2">The sequence shown here is derived from an EMBL/GenBank/DDBJ whole genome shotgun (WGS) entry which is preliminary data.</text>
</comment>
<proteinExistence type="predicted"/>
<dbReference type="Proteomes" id="UP001156641">
    <property type="component" value="Unassembled WGS sequence"/>
</dbReference>
<evidence type="ECO:0000313" key="3">
    <source>
        <dbReference type="Proteomes" id="UP001156641"/>
    </source>
</evidence>
<dbReference type="Gene3D" id="3.30.1540.10">
    <property type="entry name" value="formyl-coa transferase, domain 3"/>
    <property type="match status" value="2"/>
</dbReference>
<evidence type="ECO:0000313" key="2">
    <source>
        <dbReference type="EMBL" id="GLR65708.1"/>
    </source>
</evidence>
<gene>
    <name evidence="2" type="ORF">GCM10010909_03860</name>
</gene>
<accession>A0ABQ6A267</accession>
<keyword evidence="3" id="KW-1185">Reference proteome</keyword>
<dbReference type="InterPro" id="IPR050509">
    <property type="entry name" value="CoA-transferase_III"/>
</dbReference>
<dbReference type="InterPro" id="IPR023606">
    <property type="entry name" value="CoA-Trfase_III_dom_1_sf"/>
</dbReference>
<organism evidence="2 3">
    <name type="scientific">Acidocella aquatica</name>
    <dbReference type="NCBI Taxonomy" id="1922313"/>
    <lineage>
        <taxon>Bacteria</taxon>
        <taxon>Pseudomonadati</taxon>
        <taxon>Pseudomonadota</taxon>
        <taxon>Alphaproteobacteria</taxon>
        <taxon>Acetobacterales</taxon>
        <taxon>Acidocellaceae</taxon>
        <taxon>Acidocella</taxon>
    </lineage>
</organism>
<dbReference type="Pfam" id="PF02515">
    <property type="entry name" value="CoA_transf_3"/>
    <property type="match status" value="2"/>
</dbReference>
<reference evidence="3" key="1">
    <citation type="journal article" date="2019" name="Int. J. Syst. Evol. Microbiol.">
        <title>The Global Catalogue of Microorganisms (GCM) 10K type strain sequencing project: providing services to taxonomists for standard genome sequencing and annotation.</title>
        <authorList>
            <consortium name="The Broad Institute Genomics Platform"/>
            <consortium name="The Broad Institute Genome Sequencing Center for Infectious Disease"/>
            <person name="Wu L."/>
            <person name="Ma J."/>
        </authorList>
    </citation>
    <scope>NUCLEOTIDE SEQUENCE [LARGE SCALE GENOMIC DNA]</scope>
    <source>
        <strain evidence="3">NBRC 112502</strain>
    </source>
</reference>
<dbReference type="RefSeq" id="WP_284256222.1">
    <property type="nucleotide sequence ID" value="NZ_BSOS01000006.1"/>
</dbReference>
<keyword evidence="1" id="KW-0808">Transferase</keyword>
<sequence>MASEPRILKDIVVVDLGAGMAAALVSKFLGEWGAEIIRVTPAQSDPFGTIYPAYEVWRRGNKFDHEAAHSTVAFNRLLARADICITGGEDYPGLARHDATALAAQNPRLIVLDIEAYPAGTKYAGRPATDVLVQARSGLAYEHYSKRPLVMSFAPASYGAACRGLVGLFAALYEREGSGKGQVVATSLFEGALNWAAGLWCDVDKPTENTKFVMPKDPYPLIFRCADGVYVHIVIGAAGSKYRMYQALEIDDPSVLPNDSGMPKPTDDPKNFFGNIDLLAEHVAKKPSGELLERIWALGLPAEPVLPPGACWDLPQIRHNGTIVTDADGTRHVGQPIVIETCEAPFAGPPKQVGPRPLDGVRAIDFGAFVAGPYASLVLADLGAEVIKVETPAGDPNRSIFRSWSPVNRGKRAISIDLKHPDGLALAKMLCTKSDIVTSNFRTGVSARLGIDPDSLHAEKPELIVLESPAYGSSGPLAERAGFDLVMQALCGHEYRAGGKGNEPLWNRTSMVDYAGGLLGAIGALAALYHRARTGEGTTVNCALVSAGIYLLSELVQRPDGHFEGAEPLNASRTGYGPAEALYEATDGWIAIAVRGAAAGAALAKVLGLSGALTGEPMQWGAGEANLIADAVRARPADELLGALDAAGVWAEKCLKNNEREILNDPSLHAAGTIRSAFHPQSGEVRELGPMLRFSRSSTGVPGHAPLLGESTREVLVEIGMSETEIDALWAKKAVS</sequence>
<evidence type="ECO:0000256" key="1">
    <source>
        <dbReference type="ARBA" id="ARBA00022679"/>
    </source>
</evidence>